<keyword evidence="2" id="KW-1185">Reference proteome</keyword>
<evidence type="ECO:0000313" key="1">
    <source>
        <dbReference type="EMBL" id="WMV35467.1"/>
    </source>
</evidence>
<sequence>MHLFCGDYGNQSCKEAAKHVIRVSSSTMAWKHPKNTNVVESMVKALARVVSSIQRGKLSLRCAWWEGSRRSYFARSGSVLGSEGLGCQPMDQSVLYGRLDVLIQIS</sequence>
<reference evidence="1" key="1">
    <citation type="submission" date="2023-08" db="EMBL/GenBank/DDBJ databases">
        <title>A de novo genome assembly of Solanum verrucosum Schlechtendal, a Mexican diploid species geographically isolated from the other diploid A-genome species in potato relatives.</title>
        <authorList>
            <person name="Hosaka K."/>
        </authorList>
    </citation>
    <scope>NUCLEOTIDE SEQUENCE</scope>
    <source>
        <tissue evidence="1">Young leaves</tissue>
    </source>
</reference>
<accession>A0AAF0TW68</accession>
<proteinExistence type="predicted"/>
<dbReference type="EMBL" id="CP133617">
    <property type="protein sequence ID" value="WMV35467.1"/>
    <property type="molecule type" value="Genomic_DNA"/>
</dbReference>
<name>A0AAF0TW68_SOLVR</name>
<gene>
    <name evidence="1" type="ORF">MTR67_028852</name>
</gene>
<organism evidence="1 2">
    <name type="scientific">Solanum verrucosum</name>
    <dbReference type="NCBI Taxonomy" id="315347"/>
    <lineage>
        <taxon>Eukaryota</taxon>
        <taxon>Viridiplantae</taxon>
        <taxon>Streptophyta</taxon>
        <taxon>Embryophyta</taxon>
        <taxon>Tracheophyta</taxon>
        <taxon>Spermatophyta</taxon>
        <taxon>Magnoliopsida</taxon>
        <taxon>eudicotyledons</taxon>
        <taxon>Gunneridae</taxon>
        <taxon>Pentapetalae</taxon>
        <taxon>asterids</taxon>
        <taxon>lamiids</taxon>
        <taxon>Solanales</taxon>
        <taxon>Solanaceae</taxon>
        <taxon>Solanoideae</taxon>
        <taxon>Solaneae</taxon>
        <taxon>Solanum</taxon>
    </lineage>
</organism>
<dbReference type="AlphaFoldDB" id="A0AAF0TW68"/>
<protein>
    <submittedName>
        <fullName evidence="1">Uncharacterized protein</fullName>
    </submittedName>
</protein>
<dbReference type="Proteomes" id="UP001234989">
    <property type="component" value="Chromosome 6"/>
</dbReference>
<evidence type="ECO:0000313" key="2">
    <source>
        <dbReference type="Proteomes" id="UP001234989"/>
    </source>
</evidence>